<comment type="catalytic activity">
    <reaction evidence="12">
        <text>L-tyrosyl-[protein] + ATP = O-phospho-L-tyrosyl-[protein] + ADP + H(+)</text>
        <dbReference type="Rhea" id="RHEA:10596"/>
        <dbReference type="Rhea" id="RHEA-COMP:10136"/>
        <dbReference type="Rhea" id="RHEA-COMP:20101"/>
        <dbReference type="ChEBI" id="CHEBI:15378"/>
        <dbReference type="ChEBI" id="CHEBI:30616"/>
        <dbReference type="ChEBI" id="CHEBI:46858"/>
        <dbReference type="ChEBI" id="CHEBI:61978"/>
        <dbReference type="ChEBI" id="CHEBI:456216"/>
        <dbReference type="EC" id="2.7.10.1"/>
    </reaction>
</comment>
<name>A0A7M7P467_STRPU</name>
<evidence type="ECO:0000256" key="4">
    <source>
        <dbReference type="ARBA" id="ARBA00022692"/>
    </source>
</evidence>
<feature type="binding site" evidence="13">
    <location>
        <position position="1420"/>
    </location>
    <ligand>
        <name>ATP</name>
        <dbReference type="ChEBI" id="CHEBI:30616"/>
    </ligand>
</feature>
<keyword evidence="4 15" id="KW-0812">Transmembrane</keyword>
<evidence type="ECO:0000259" key="17">
    <source>
        <dbReference type="PROSITE" id="PS50835"/>
    </source>
</evidence>
<dbReference type="Gene3D" id="2.60.40.10">
    <property type="entry name" value="Immunoglobulins"/>
    <property type="match status" value="9"/>
</dbReference>
<comment type="subcellular location">
    <subcellularLocation>
        <location evidence="1">Cell membrane</location>
        <topology evidence="1">Single-pass type I membrane protein</topology>
    </subcellularLocation>
</comment>
<evidence type="ECO:0000256" key="7">
    <source>
        <dbReference type="ARBA" id="ARBA00023136"/>
    </source>
</evidence>
<evidence type="ECO:0000313" key="18">
    <source>
        <dbReference type="EnsemblMetazoa" id="XP_030845893"/>
    </source>
</evidence>
<dbReference type="PANTHER" id="PTHR24416">
    <property type="entry name" value="TYROSINE-PROTEIN KINASE RECEPTOR"/>
    <property type="match status" value="1"/>
</dbReference>
<keyword evidence="13" id="KW-0547">Nucleotide-binding</keyword>
<dbReference type="FunFam" id="1.10.510.10:FF:000140">
    <property type="entry name" value="Platelet-derived growth factor receptor beta"/>
    <property type="match status" value="1"/>
</dbReference>
<dbReference type="CDD" id="cd00096">
    <property type="entry name" value="Ig"/>
    <property type="match status" value="2"/>
</dbReference>
<feature type="domain" description="Protein kinase" evidence="16">
    <location>
        <begin position="1385"/>
        <end position="1715"/>
    </location>
</feature>
<keyword evidence="6 15" id="KW-1133">Transmembrane helix</keyword>
<dbReference type="EnsemblMetazoa" id="XM_030990033">
    <property type="protein sequence ID" value="XP_030845893"/>
    <property type="gene ID" value="LOC100888329"/>
</dbReference>
<keyword evidence="19" id="KW-1185">Reference proteome</keyword>
<dbReference type="InterPro" id="IPR008266">
    <property type="entry name" value="Tyr_kinase_AS"/>
</dbReference>
<dbReference type="InterPro" id="IPR013783">
    <property type="entry name" value="Ig-like_fold"/>
</dbReference>
<dbReference type="InterPro" id="IPR001245">
    <property type="entry name" value="Ser-Thr/Tyr_kinase_cat_dom"/>
</dbReference>
<dbReference type="InterPro" id="IPR017441">
    <property type="entry name" value="Protein_kinase_ATP_BS"/>
</dbReference>
<dbReference type="InterPro" id="IPR000719">
    <property type="entry name" value="Prot_kinase_dom"/>
</dbReference>
<sequence length="1846" mass="205831">MTLKYDRPFGRHRHYHDHGDTVWNTRINNAVIYGPNIDKVNCCIQGHRTRTSRQMRKKRYKQNTGIYSCGHCIRTTSDRGTSEVRGRSGGPLRWSDGGSGGRSFVTPMTRPASLGSSDVAMMNLLWSLLLLATFAFMPVTCQNILVTVHPDTVQVTEGLSATLHCNYTVPIIDSSLDQLDQDLEPVQVSNQDPTITWLKDGAVLRTYSGVGRNTVTQSDRIAIVAPTSLMISRAVDEDAGTYTCQIEQGALIGSASATLNVVGVIEGSTPDLLGHEGSYETSILEGETLRLQCKGSYPLSWTYYQGIDHSKVFIRSTLTPILDSSSWNETSELLVVNATTTDTGYFTCTHTHDSEDFSRDIYVYVNASDANRLFLPSDTTTISVYALDPFILPCRVTVPSTEVNLVLPNGGVVSRDELPSYDNKIGFSVSGVEADLYQGDVSCRATYEGSTVEQTYFVQIIRKPTILNSTADIKIKEFTKLTLVCEGAQPLIWVHELPDLEVNIIVSTLRRPNGDVYYRSILDIDPAQYSNTGYFSCLFLRYIKSEDLSLRTSVYVFVSSDDETRIFLPKYATEHIEYNKSNPVTVPCRISDPSRLVTFKVFYKDTYKEYLTFYWTYTYDPKVGYLLEPERIDVEAISLIFTCYAITANRTSNQTLPDNDRNLASMTMILDAGANEKPLLKLQVTQDKQEVIAYKEGFQLNCIGTVAAYLLSLENSVEYQPSFAWVRPGGQRPTELERKYDEFGFDTTTYDAQFIKFMIVENATLEEDGTYTCYAENIGLALEEEITVQVHARGYAGISHRYNATDPSTNLTAIVNHPKCISFDVPAYPPPQVKLSPQRNWVLTMDSSTKILSMCSPNVSEAHEGDYTVYVWNEYENASISFFFSVQVPPQSFISMDPAPIRLFNSTINGFVKDEMYTLECKSTGKPKPMARWFYKRCSANPSVELECGSSESLDLVTGTASGFESVEYSHDGSIATLTVEASVWTMYHCEVWSTSPFFNDVQEIVEFKVLDSAAGVSISTGSDIAYISDDLTLECHATVFFFTEIKWVFINPNGTDVWLNSSAPKYSPPLYSLVSTLLVTNVSFSDAGSYVCVAANGSNPILEKNASQVISVREVSKPEILQASEEPRVISLDRMKENLRIQCLAQGYPRPSLSLYRIQAGSIPLNDAVVGGNASVVWLDYEVANPPLDKSGRYECVAESRGGEDRQTYDVSITELPKLKIEIGDSEVKAGENVTIRCFLVRGHPIPKVQLKKENVQVYLWQGVGNISYTLTADINAGGNYYCEALDANSTSEYAELVIEQPPPGILERILPYLVSIICVIFLIILIYCMYKYRRRPKVRRASRLPPIEMPRFGSNRRSIYSVSDDPYENIAYNQRWEFPRERLKLGGVIGKGAFGMVIKAVAVGIDGTENNITVAVKKLKSGATSLEKKALWAELKMLGHIGKHLNVVNFLGACTQNGPVLAIVEFCCHGNLLDFLRSKRKYFSETPEGTGSQSHTGHSSSTGASNTFQTSSGSERRMKAVYDQIIPEEVFSPLQDDPINSQDLLCYSFQVARGMEFLASKNVIHRDLAARNVLVTENYTLKICDFGLAKHLYDDPDYVASGKQGRLPIKWMAPESIFDKVFTTYSDVWAYAVFLWEVFSLGGSPYPGIQIDEKFYNKIKNGYRMNAPDYAPPGVYDTMLECWTPEPEARPSFSILAVRLGDMLEANVASDYIELNMPFEQANNEILQELPSPHEHTPLLQPHPPTHFKPSPANSTPNTPPVTTHMVPSDSGVSAQDRDPSLPSNGMGSQPFLSKDAVQNNTTVQEINELEEEMNSHEDDVFLAPEATTNGLTGFRVNAQNTWL</sequence>
<evidence type="ECO:0000256" key="3">
    <source>
        <dbReference type="ARBA" id="ARBA00022475"/>
    </source>
</evidence>
<dbReference type="SMART" id="SM00219">
    <property type="entry name" value="TyrKc"/>
    <property type="match status" value="1"/>
</dbReference>
<keyword evidence="11" id="KW-0393">Immunoglobulin domain</keyword>
<evidence type="ECO:0000256" key="6">
    <source>
        <dbReference type="ARBA" id="ARBA00022989"/>
    </source>
</evidence>
<dbReference type="Proteomes" id="UP000007110">
    <property type="component" value="Unassembled WGS sequence"/>
</dbReference>
<dbReference type="Pfam" id="PF07714">
    <property type="entry name" value="PK_Tyr_Ser-Thr"/>
    <property type="match status" value="1"/>
</dbReference>
<dbReference type="InterPro" id="IPR003598">
    <property type="entry name" value="Ig_sub2"/>
</dbReference>
<feature type="domain" description="Ig-like" evidence="17">
    <location>
        <begin position="997"/>
        <end position="1117"/>
    </location>
</feature>
<dbReference type="SMART" id="SM00409">
    <property type="entry name" value="IG"/>
    <property type="match status" value="9"/>
</dbReference>
<dbReference type="PROSITE" id="PS00109">
    <property type="entry name" value="PROTEIN_KINASE_TYR"/>
    <property type="match status" value="1"/>
</dbReference>
<dbReference type="SMART" id="SM00408">
    <property type="entry name" value="IGc2"/>
    <property type="match status" value="5"/>
</dbReference>
<dbReference type="OrthoDB" id="5979328at2759"/>
<feature type="region of interest" description="Disordered" evidence="14">
    <location>
        <begin position="1735"/>
        <end position="1800"/>
    </location>
</feature>
<dbReference type="GO" id="GO:0005524">
    <property type="term" value="F:ATP binding"/>
    <property type="evidence" value="ECO:0007669"/>
    <property type="project" value="UniProtKB-UniRule"/>
</dbReference>
<dbReference type="Gene3D" id="1.10.510.10">
    <property type="entry name" value="Transferase(Phosphotransferase) domain 1"/>
    <property type="match status" value="1"/>
</dbReference>
<dbReference type="GO" id="GO:0005886">
    <property type="term" value="C:plasma membrane"/>
    <property type="evidence" value="ECO:0000318"/>
    <property type="project" value="GO_Central"/>
</dbReference>
<feature type="region of interest" description="Disordered" evidence="14">
    <location>
        <begin position="78"/>
        <end position="101"/>
    </location>
</feature>
<dbReference type="PROSITE" id="PS50011">
    <property type="entry name" value="PROTEIN_KINASE_DOM"/>
    <property type="match status" value="1"/>
</dbReference>
<dbReference type="InterPro" id="IPR036179">
    <property type="entry name" value="Ig-like_dom_sf"/>
</dbReference>
<evidence type="ECO:0000256" key="8">
    <source>
        <dbReference type="ARBA" id="ARBA00023157"/>
    </source>
</evidence>
<dbReference type="Gene3D" id="3.30.200.20">
    <property type="entry name" value="Phosphorylase Kinase, domain 1"/>
    <property type="match status" value="1"/>
</dbReference>
<dbReference type="GeneID" id="100888329"/>
<feature type="transmembrane region" description="Helical" evidence="15">
    <location>
        <begin position="1311"/>
        <end position="1332"/>
    </location>
</feature>
<feature type="domain" description="Ig-like" evidence="17">
    <location>
        <begin position="1218"/>
        <end position="1301"/>
    </location>
</feature>
<dbReference type="SUPFAM" id="SSF48726">
    <property type="entry name" value="Immunoglobulin"/>
    <property type="match status" value="7"/>
</dbReference>
<dbReference type="InParanoid" id="A0A7M7P467"/>
<dbReference type="KEGG" id="spu:100888329"/>
<feature type="compositionally biased region" description="Low complexity" evidence="14">
    <location>
        <begin position="1752"/>
        <end position="1766"/>
    </location>
</feature>
<evidence type="ECO:0000259" key="16">
    <source>
        <dbReference type="PROSITE" id="PS50011"/>
    </source>
</evidence>
<dbReference type="GO" id="GO:0004714">
    <property type="term" value="F:transmembrane receptor protein tyrosine kinase activity"/>
    <property type="evidence" value="ECO:0000318"/>
    <property type="project" value="GO_Central"/>
</dbReference>
<dbReference type="InterPro" id="IPR050122">
    <property type="entry name" value="RTK"/>
</dbReference>
<evidence type="ECO:0000256" key="10">
    <source>
        <dbReference type="ARBA" id="ARBA00023180"/>
    </source>
</evidence>
<evidence type="ECO:0000256" key="9">
    <source>
        <dbReference type="ARBA" id="ARBA00023170"/>
    </source>
</evidence>
<keyword evidence="10" id="KW-0325">Glycoprotein</keyword>
<feature type="domain" description="Ig-like" evidence="17">
    <location>
        <begin position="270"/>
        <end position="364"/>
    </location>
</feature>
<evidence type="ECO:0000256" key="1">
    <source>
        <dbReference type="ARBA" id="ARBA00004251"/>
    </source>
</evidence>
<evidence type="ECO:0000256" key="12">
    <source>
        <dbReference type="ARBA" id="ARBA00051243"/>
    </source>
</evidence>
<dbReference type="PROSITE" id="PS50835">
    <property type="entry name" value="IG_LIKE"/>
    <property type="match status" value="6"/>
</dbReference>
<keyword evidence="9" id="KW-0675">Receptor</keyword>
<dbReference type="RefSeq" id="XP_030845893.1">
    <property type="nucleotide sequence ID" value="XM_030990033.1"/>
</dbReference>
<evidence type="ECO:0000313" key="19">
    <source>
        <dbReference type="Proteomes" id="UP000007110"/>
    </source>
</evidence>
<accession>A0A7M7P467</accession>
<dbReference type="PANTHER" id="PTHR24416:SF600">
    <property type="entry name" value="PDGF- AND VEGF-RECEPTOR RELATED, ISOFORM J"/>
    <property type="match status" value="1"/>
</dbReference>
<evidence type="ECO:0000256" key="15">
    <source>
        <dbReference type="SAM" id="Phobius"/>
    </source>
</evidence>
<evidence type="ECO:0000256" key="13">
    <source>
        <dbReference type="PROSITE-ProRule" id="PRU10141"/>
    </source>
</evidence>
<proteinExistence type="predicted"/>
<feature type="compositionally biased region" description="Low complexity" evidence="14">
    <location>
        <begin position="1491"/>
        <end position="1509"/>
    </location>
</feature>
<reference evidence="19" key="1">
    <citation type="submission" date="2015-02" db="EMBL/GenBank/DDBJ databases">
        <title>Genome sequencing for Strongylocentrotus purpuratus.</title>
        <authorList>
            <person name="Murali S."/>
            <person name="Liu Y."/>
            <person name="Vee V."/>
            <person name="English A."/>
            <person name="Wang M."/>
            <person name="Skinner E."/>
            <person name="Han Y."/>
            <person name="Muzny D.M."/>
            <person name="Worley K.C."/>
            <person name="Gibbs R.A."/>
        </authorList>
    </citation>
    <scope>NUCLEOTIDE SEQUENCE</scope>
</reference>
<dbReference type="GO" id="GO:0007169">
    <property type="term" value="P:cell surface receptor protein tyrosine kinase signaling pathway"/>
    <property type="evidence" value="ECO:0000318"/>
    <property type="project" value="GO_Central"/>
</dbReference>
<feature type="domain" description="Ig-like" evidence="17">
    <location>
        <begin position="1119"/>
        <end position="1215"/>
    </location>
</feature>
<reference evidence="18" key="2">
    <citation type="submission" date="2021-01" db="UniProtKB">
        <authorList>
            <consortium name="EnsemblMetazoa"/>
        </authorList>
    </citation>
    <scope>IDENTIFICATION</scope>
</reference>
<organism evidence="18 19">
    <name type="scientific">Strongylocentrotus purpuratus</name>
    <name type="common">Purple sea urchin</name>
    <dbReference type="NCBI Taxonomy" id="7668"/>
    <lineage>
        <taxon>Eukaryota</taxon>
        <taxon>Metazoa</taxon>
        <taxon>Echinodermata</taxon>
        <taxon>Eleutherozoa</taxon>
        <taxon>Echinozoa</taxon>
        <taxon>Echinoidea</taxon>
        <taxon>Euechinoidea</taxon>
        <taxon>Echinacea</taxon>
        <taxon>Camarodonta</taxon>
        <taxon>Echinidea</taxon>
        <taxon>Strongylocentrotidae</taxon>
        <taxon>Strongylocentrotus</taxon>
    </lineage>
</organism>
<keyword evidence="5" id="KW-0832">Ubl conjugation</keyword>
<dbReference type="PROSITE" id="PS00107">
    <property type="entry name" value="PROTEIN_KINASE_ATP"/>
    <property type="match status" value="1"/>
</dbReference>
<dbReference type="Pfam" id="PF07679">
    <property type="entry name" value="I-set"/>
    <property type="match status" value="1"/>
</dbReference>
<evidence type="ECO:0000256" key="5">
    <source>
        <dbReference type="ARBA" id="ARBA00022843"/>
    </source>
</evidence>
<feature type="compositionally biased region" description="Polar residues" evidence="14">
    <location>
        <begin position="1784"/>
        <end position="1800"/>
    </location>
</feature>
<dbReference type="EC" id="2.7.10.1" evidence="2"/>
<feature type="region of interest" description="Disordered" evidence="14">
    <location>
        <begin position="1488"/>
        <end position="1517"/>
    </location>
</feature>
<keyword evidence="3" id="KW-1003">Cell membrane</keyword>
<feature type="domain" description="Ig-like" evidence="17">
    <location>
        <begin position="138"/>
        <end position="260"/>
    </location>
</feature>
<dbReference type="InterPro" id="IPR011009">
    <property type="entry name" value="Kinase-like_dom_sf"/>
</dbReference>
<keyword evidence="13" id="KW-0067">ATP-binding</keyword>
<dbReference type="InterPro" id="IPR007110">
    <property type="entry name" value="Ig-like_dom"/>
</dbReference>
<dbReference type="SUPFAM" id="SSF56112">
    <property type="entry name" value="Protein kinase-like (PK-like)"/>
    <property type="match status" value="1"/>
</dbReference>
<evidence type="ECO:0000256" key="2">
    <source>
        <dbReference type="ARBA" id="ARBA00011902"/>
    </source>
</evidence>
<evidence type="ECO:0000256" key="14">
    <source>
        <dbReference type="SAM" id="MobiDB-lite"/>
    </source>
</evidence>
<dbReference type="InterPro" id="IPR003599">
    <property type="entry name" value="Ig_sub"/>
</dbReference>
<dbReference type="FunFam" id="2.60.40.10:FF:003149">
    <property type="entry name" value="Uncharacterized protein"/>
    <property type="match status" value="1"/>
</dbReference>
<keyword evidence="8" id="KW-1015">Disulfide bond</keyword>
<keyword evidence="7 15" id="KW-0472">Membrane</keyword>
<feature type="domain" description="Ig-like" evidence="17">
    <location>
        <begin position="678"/>
        <end position="787"/>
    </location>
</feature>
<dbReference type="OMA" id="MIHEEVP"/>
<dbReference type="InterPro" id="IPR020635">
    <property type="entry name" value="Tyr_kinase_cat_dom"/>
</dbReference>
<dbReference type="InterPro" id="IPR013098">
    <property type="entry name" value="Ig_I-set"/>
</dbReference>
<protein>
    <recommendedName>
        <fullName evidence="2">receptor protein-tyrosine kinase</fullName>
        <ecNumber evidence="2">2.7.10.1</ecNumber>
    </recommendedName>
</protein>
<dbReference type="GO" id="GO:0043235">
    <property type="term" value="C:receptor complex"/>
    <property type="evidence" value="ECO:0000318"/>
    <property type="project" value="GO_Central"/>
</dbReference>
<evidence type="ECO:0000256" key="11">
    <source>
        <dbReference type="ARBA" id="ARBA00023319"/>
    </source>
</evidence>